<dbReference type="OrthoDB" id="26124at2157"/>
<dbReference type="KEGG" id="pyr:P186_0133"/>
<dbReference type="InterPro" id="IPR052541">
    <property type="entry name" value="SQRD"/>
</dbReference>
<feature type="domain" description="Pyridine nucleotide-disulphide oxidoreductase N-terminal" evidence="1">
    <location>
        <begin position="2"/>
        <end position="36"/>
    </location>
</feature>
<evidence type="ECO:0000313" key="3">
    <source>
        <dbReference type="Proteomes" id="UP000005867"/>
    </source>
</evidence>
<dbReference type="AlphaFoldDB" id="G7VEH7"/>
<dbReference type="RefSeq" id="WP_014287432.1">
    <property type="nucleotide sequence ID" value="NC_016645.1"/>
</dbReference>
<dbReference type="STRING" id="1104324.P186_0133"/>
<dbReference type="Pfam" id="PF00070">
    <property type="entry name" value="Pyr_redox"/>
    <property type="match status" value="1"/>
</dbReference>
<dbReference type="InterPro" id="IPR039648">
    <property type="entry name" value="DHPH_N"/>
</dbReference>
<dbReference type="Proteomes" id="UP000005867">
    <property type="component" value="Chromosome"/>
</dbReference>
<dbReference type="Gene3D" id="3.50.50.100">
    <property type="match status" value="1"/>
</dbReference>
<evidence type="ECO:0000313" key="2">
    <source>
        <dbReference type="EMBL" id="AET31601.1"/>
    </source>
</evidence>
<sequence length="319" mass="35125">MRVVVVGGGVAGLYFASEFLKFAPHVTLVVVDPKPIHEFVIGIPLAFAGLVDFEDLAFPFSDLRRVVHVKAAVVSVEGGCVRTNTGPVQVCGDYVVLAPGGYKVGSAEYWSVEGSRRLFQAVEGSRAVRFVVNEFTPVAGFAEIAYAIKTRFPEKDVSIHVVFIHDDYKMFMSIQREHMVKSGVEISEEPPPYREGELRVSVPAVRIHPIAAGLDVDPVTFETQHERVYLIGDSSLLKLGLPPIGWGALWQASTLARALAQEVSTGVFEVEATDWVVAGDRERFLKWLTYRMTTGTPVVHLKGLFDLWRASVLRPLSGE</sequence>
<name>G7VEH7_9CREN</name>
<reference evidence="2 3" key="1">
    <citation type="journal article" date="2012" name="J. Bacteriol.">
        <title>Complete genome sequence of strain 1860, a crenarchaeon of the genus pyrobaculum able to grow with various electron acceptors.</title>
        <authorList>
            <person name="Mardanov A.V."/>
            <person name="Gumerov V.M."/>
            <person name="Slobodkina G.B."/>
            <person name="Beletsky A.V."/>
            <person name="Bonch-Osmolovskaya E.A."/>
            <person name="Ravin N.V."/>
            <person name="Skryabin K.G."/>
        </authorList>
    </citation>
    <scope>NUCLEOTIDE SEQUENCE [LARGE SCALE GENOMIC DNA]</scope>
    <source>
        <strain evidence="2 3">1860</strain>
    </source>
</reference>
<dbReference type="PANTHER" id="PTHR43755">
    <property type="match status" value="1"/>
</dbReference>
<dbReference type="eggNOG" id="arCOG05543">
    <property type="taxonomic scope" value="Archaea"/>
</dbReference>
<dbReference type="BioCyc" id="PSP1104324:GJSN-133-MONOMER"/>
<dbReference type="GeneID" id="11595939"/>
<proteinExistence type="predicted"/>
<dbReference type="SUPFAM" id="SSF51905">
    <property type="entry name" value="FAD/NAD(P)-binding domain"/>
    <property type="match status" value="1"/>
</dbReference>
<dbReference type="InterPro" id="IPR036188">
    <property type="entry name" value="FAD/NAD-bd_sf"/>
</dbReference>
<dbReference type="PANTHER" id="PTHR43755:SF1">
    <property type="entry name" value="FAD-DEPENDENT PYRIDINE NUCLEOTIDE-DISULPHIDE OXIDOREDUCTASE"/>
    <property type="match status" value="1"/>
</dbReference>
<keyword evidence="3" id="KW-1185">Reference proteome</keyword>
<organism evidence="2 3">
    <name type="scientific">Pyrobaculum ferrireducens</name>
    <dbReference type="NCBI Taxonomy" id="1104324"/>
    <lineage>
        <taxon>Archaea</taxon>
        <taxon>Thermoproteota</taxon>
        <taxon>Thermoprotei</taxon>
        <taxon>Thermoproteales</taxon>
        <taxon>Thermoproteaceae</taxon>
        <taxon>Pyrobaculum</taxon>
    </lineage>
</organism>
<evidence type="ECO:0000259" key="1">
    <source>
        <dbReference type="Pfam" id="PF00070"/>
    </source>
</evidence>
<gene>
    <name evidence="2" type="ORF">P186_0133</name>
</gene>
<dbReference type="EMBL" id="CP003098">
    <property type="protein sequence ID" value="AET31601.1"/>
    <property type="molecule type" value="Genomic_DNA"/>
</dbReference>
<protein>
    <submittedName>
        <fullName evidence="2">FAD-dependent pyridine nucleotide-disulfide oxidoreductase</fullName>
    </submittedName>
</protein>
<dbReference type="HOGENOM" id="CLU_878845_0_0_2"/>
<accession>G7VEH7</accession>